<reference evidence="1 2" key="1">
    <citation type="submission" date="2013-11" db="EMBL/GenBank/DDBJ databases">
        <title>Genome sequencing of Stegodyphus mimosarum.</title>
        <authorList>
            <person name="Bechsgaard J."/>
        </authorList>
    </citation>
    <scope>NUCLEOTIDE SEQUENCE [LARGE SCALE GENOMIC DNA]</scope>
</reference>
<evidence type="ECO:0000313" key="2">
    <source>
        <dbReference type="Proteomes" id="UP000054359"/>
    </source>
</evidence>
<protein>
    <submittedName>
        <fullName evidence="1">Uncharacterized protein</fullName>
    </submittedName>
</protein>
<gene>
    <name evidence="1" type="ORF">X975_03527</name>
</gene>
<organism evidence="1 2">
    <name type="scientific">Stegodyphus mimosarum</name>
    <name type="common">African social velvet spider</name>
    <dbReference type="NCBI Taxonomy" id="407821"/>
    <lineage>
        <taxon>Eukaryota</taxon>
        <taxon>Metazoa</taxon>
        <taxon>Ecdysozoa</taxon>
        <taxon>Arthropoda</taxon>
        <taxon>Chelicerata</taxon>
        <taxon>Arachnida</taxon>
        <taxon>Araneae</taxon>
        <taxon>Araneomorphae</taxon>
        <taxon>Entelegynae</taxon>
        <taxon>Eresoidea</taxon>
        <taxon>Eresidae</taxon>
        <taxon>Stegodyphus</taxon>
    </lineage>
</organism>
<dbReference type="AlphaFoldDB" id="A0A087UW91"/>
<dbReference type="EMBL" id="KK121954">
    <property type="protein sequence ID" value="KFM81630.1"/>
    <property type="molecule type" value="Genomic_DNA"/>
</dbReference>
<accession>A0A087UW91</accession>
<evidence type="ECO:0000313" key="1">
    <source>
        <dbReference type="EMBL" id="KFM81630.1"/>
    </source>
</evidence>
<name>A0A087UW91_STEMI</name>
<feature type="non-terminal residue" evidence="1">
    <location>
        <position position="64"/>
    </location>
</feature>
<proteinExistence type="predicted"/>
<keyword evidence="2" id="KW-1185">Reference proteome</keyword>
<sequence>MRLCNTSLLRSVITGLPGGTTTLRKTDMYRVLAFLKSARHLYSPSSSTIAGSNLRNAGLSDILK</sequence>
<dbReference type="Proteomes" id="UP000054359">
    <property type="component" value="Unassembled WGS sequence"/>
</dbReference>